<gene>
    <name evidence="2" type="ORF">RclHR1_22480001</name>
</gene>
<dbReference type="AlphaFoldDB" id="A0A2Z6QWF5"/>
<feature type="region of interest" description="Disordered" evidence="1">
    <location>
        <begin position="1"/>
        <end position="35"/>
    </location>
</feature>
<proteinExistence type="predicted"/>
<name>A0A2Z6QWF5_9GLOM</name>
<dbReference type="EMBL" id="BEXD01001389">
    <property type="protein sequence ID" value="GBB93885.1"/>
    <property type="molecule type" value="Genomic_DNA"/>
</dbReference>
<feature type="region of interest" description="Disordered" evidence="1">
    <location>
        <begin position="316"/>
        <end position="351"/>
    </location>
</feature>
<evidence type="ECO:0000313" key="3">
    <source>
        <dbReference type="Proteomes" id="UP000247702"/>
    </source>
</evidence>
<keyword evidence="3" id="KW-1185">Reference proteome</keyword>
<dbReference type="Proteomes" id="UP000247702">
    <property type="component" value="Unassembled WGS sequence"/>
</dbReference>
<evidence type="ECO:0000256" key="1">
    <source>
        <dbReference type="SAM" id="MobiDB-lite"/>
    </source>
</evidence>
<protein>
    <submittedName>
        <fullName evidence="2">Uncharacterized protein</fullName>
    </submittedName>
</protein>
<evidence type="ECO:0000313" key="2">
    <source>
        <dbReference type="EMBL" id="GBB93885.1"/>
    </source>
</evidence>
<sequence length="351" mass="40148">MLEDTFQPVLTKNQKKKLRKKAKKQQHKQPPHTANFDIKTKTTPNTGRIHMALRVYSSILTSQDSLAEISFLLEKKVEDMVSHRISRANQNLVNSGIPHQDIQQTTFKSVPDDQQSLQNLPVNPNNMQIFPDADTIIPPLSLSTPNAKPNKSKKAALKSIEKIYVNQIIPNDKMNNVRNIFVYDVPADWSHAKIIAKLKAWGDVISMTTKHQHKYQTLHIKICLSTFSLASFDQEQFRLYLNDLSQDSKYWQLWDHNKPSAIFSHYLIKALKHFISGGKSQIVVYFEKYQDVELCRKTTFNFNHNGTDHSLPWCASPISSQNKNKQPTKNSNKQNSGSPKARSTNSKPAKD</sequence>
<accession>A0A2Z6QWF5</accession>
<feature type="compositionally biased region" description="Polar residues" evidence="1">
    <location>
        <begin position="317"/>
        <end position="351"/>
    </location>
</feature>
<feature type="compositionally biased region" description="Basic residues" evidence="1">
    <location>
        <begin position="13"/>
        <end position="30"/>
    </location>
</feature>
<comment type="caution">
    <text evidence="2">The sequence shown here is derived from an EMBL/GenBank/DDBJ whole genome shotgun (WGS) entry which is preliminary data.</text>
</comment>
<reference evidence="2 3" key="1">
    <citation type="submission" date="2017-11" db="EMBL/GenBank/DDBJ databases">
        <title>The genome of Rhizophagus clarus HR1 reveals common genetic basis of auxotrophy among arbuscular mycorrhizal fungi.</title>
        <authorList>
            <person name="Kobayashi Y."/>
        </authorList>
    </citation>
    <scope>NUCLEOTIDE SEQUENCE [LARGE SCALE GENOMIC DNA]</scope>
    <source>
        <strain evidence="2 3">HR1</strain>
    </source>
</reference>
<organism evidence="2 3">
    <name type="scientific">Rhizophagus clarus</name>
    <dbReference type="NCBI Taxonomy" id="94130"/>
    <lineage>
        <taxon>Eukaryota</taxon>
        <taxon>Fungi</taxon>
        <taxon>Fungi incertae sedis</taxon>
        <taxon>Mucoromycota</taxon>
        <taxon>Glomeromycotina</taxon>
        <taxon>Glomeromycetes</taxon>
        <taxon>Glomerales</taxon>
        <taxon>Glomeraceae</taxon>
        <taxon>Rhizophagus</taxon>
    </lineage>
</organism>